<dbReference type="Gene3D" id="3.40.190.10">
    <property type="entry name" value="Periplasmic binding protein-like II"/>
    <property type="match status" value="2"/>
</dbReference>
<dbReference type="STRING" id="437022.CC99x_01338"/>
<dbReference type="Pfam" id="PF13531">
    <property type="entry name" value="SBP_bac_11"/>
    <property type="match status" value="1"/>
</dbReference>
<reference evidence="6" key="1">
    <citation type="submission" date="2015-09" db="EMBL/GenBank/DDBJ databases">
        <title>Draft Genome Sequences of Two Novel Amoeba-resistant Intranuclear Bacteria, Candidatus Berkiella cookevillensis and Candidatus Berkiella aquae.</title>
        <authorList>
            <person name="Mehari Y.T."/>
            <person name="Arivett B.A."/>
            <person name="Farone A.L."/>
            <person name="Gunderson J.H."/>
            <person name="Farone M.B."/>
        </authorList>
    </citation>
    <scope>NUCLEOTIDE SEQUENCE [LARGE SCALE GENOMIC DNA]</scope>
    <source>
        <strain evidence="6">CC99</strain>
    </source>
</reference>
<name>A0A0Q9YGZ6_9GAMM</name>
<dbReference type="EMBL" id="LKHV01000005">
    <property type="protein sequence ID" value="KRG18857.1"/>
    <property type="molecule type" value="Genomic_DNA"/>
</dbReference>
<dbReference type="GO" id="GO:0015689">
    <property type="term" value="P:molybdate ion transport"/>
    <property type="evidence" value="ECO:0007669"/>
    <property type="project" value="InterPro"/>
</dbReference>
<feature type="chain" id="PRO_5043129673" evidence="5">
    <location>
        <begin position="21"/>
        <end position="258"/>
    </location>
</feature>
<feature type="signal peptide" evidence="5">
    <location>
        <begin position="1"/>
        <end position="20"/>
    </location>
</feature>
<dbReference type="InterPro" id="IPR005950">
    <property type="entry name" value="ModA"/>
</dbReference>
<accession>A0A0Q9YGZ6</accession>
<dbReference type="RefSeq" id="WP_057624442.1">
    <property type="nucleotide sequence ID" value="NZ_LKHV02000001.1"/>
</dbReference>
<organism evidence="6">
    <name type="scientific">Candidatus Berkiella cookevillensis</name>
    <dbReference type="NCBI Taxonomy" id="437022"/>
    <lineage>
        <taxon>Bacteria</taxon>
        <taxon>Pseudomonadati</taxon>
        <taxon>Pseudomonadota</taxon>
        <taxon>Gammaproteobacteria</taxon>
        <taxon>Candidatus Berkiellales</taxon>
        <taxon>Candidatus Berkiellaceae</taxon>
        <taxon>Candidatus Berkiella</taxon>
    </lineage>
</organism>
<evidence type="ECO:0000313" key="8">
    <source>
        <dbReference type="Proteomes" id="UP000051494"/>
    </source>
</evidence>
<proteinExistence type="inferred from homology"/>
<dbReference type="PANTHER" id="PTHR30632">
    <property type="entry name" value="MOLYBDATE-BINDING PERIPLASMIC PROTEIN"/>
    <property type="match status" value="1"/>
</dbReference>
<comment type="caution">
    <text evidence="6">The sequence shown here is derived from an EMBL/GenBank/DDBJ whole genome shotgun (WGS) entry which is preliminary data.</text>
</comment>
<keyword evidence="2 4" id="KW-0479">Metal-binding</keyword>
<evidence type="ECO:0000313" key="7">
    <source>
        <dbReference type="EMBL" id="MCS5707315.1"/>
    </source>
</evidence>
<dbReference type="NCBIfam" id="TIGR01256">
    <property type="entry name" value="modA"/>
    <property type="match status" value="1"/>
</dbReference>
<dbReference type="GO" id="GO:0030973">
    <property type="term" value="F:molybdate ion binding"/>
    <property type="evidence" value="ECO:0007669"/>
    <property type="project" value="TreeGrafter"/>
</dbReference>
<gene>
    <name evidence="6" type="primary">modA</name>
    <name evidence="7" type="ORF">CC99x_000195</name>
    <name evidence="6" type="ORF">CC99x_01338</name>
</gene>
<dbReference type="SUPFAM" id="SSF53850">
    <property type="entry name" value="Periplasmic binding protein-like II"/>
    <property type="match status" value="1"/>
</dbReference>
<dbReference type="AlphaFoldDB" id="A0A0Q9YGZ6"/>
<evidence type="ECO:0000313" key="6">
    <source>
        <dbReference type="EMBL" id="KRG18857.1"/>
    </source>
</evidence>
<evidence type="ECO:0000256" key="3">
    <source>
        <dbReference type="ARBA" id="ARBA00022729"/>
    </source>
</evidence>
<reference evidence="7" key="3">
    <citation type="submission" date="2021-06" db="EMBL/GenBank/DDBJ databases">
        <title>Genomic Description and Analysis of Intracellular Bacteria, Candidatus Berkiella cookevillensis and Candidatus Berkiella aquae.</title>
        <authorList>
            <person name="Kidane D.T."/>
            <person name="Mehari Y.T."/>
            <person name="Rice F.C."/>
            <person name="Arivett B.A."/>
            <person name="Farone A.L."/>
            <person name="Berk S.G."/>
            <person name="Farone M.B."/>
        </authorList>
    </citation>
    <scope>NUCLEOTIDE SEQUENCE</scope>
    <source>
        <strain evidence="7">CC99</strain>
    </source>
</reference>
<evidence type="ECO:0000256" key="5">
    <source>
        <dbReference type="SAM" id="SignalP"/>
    </source>
</evidence>
<reference evidence="7" key="2">
    <citation type="journal article" date="2016" name="Genome Announc.">
        <title>Draft Genome Sequences of Two Novel Amoeba-Resistant Intranuclear Bacteria, 'Candidatus Berkiella cookevillensis' and 'Candidatus Berkiella aquae'.</title>
        <authorList>
            <person name="Mehari Y.T."/>
            <person name="Arivett B.A."/>
            <person name="Farone A.L."/>
            <person name="Gunderson J.H."/>
            <person name="Farone M.B."/>
        </authorList>
    </citation>
    <scope>NUCLEOTIDE SEQUENCE</scope>
    <source>
        <strain evidence="7">CC99</strain>
    </source>
</reference>
<dbReference type="EMBL" id="LKHV02000001">
    <property type="protein sequence ID" value="MCS5707315.1"/>
    <property type="molecule type" value="Genomic_DNA"/>
</dbReference>
<comment type="similarity">
    <text evidence="1">Belongs to the bacterial solute-binding protein ModA family.</text>
</comment>
<dbReference type="Proteomes" id="UP000051494">
    <property type="component" value="Unassembled WGS sequence"/>
</dbReference>
<dbReference type="PIRSF" id="PIRSF004846">
    <property type="entry name" value="ModA"/>
    <property type="match status" value="1"/>
</dbReference>
<evidence type="ECO:0000256" key="1">
    <source>
        <dbReference type="ARBA" id="ARBA00009175"/>
    </source>
</evidence>
<feature type="binding site" evidence="4">
    <location>
        <position position="34"/>
    </location>
    <ligand>
        <name>molybdate</name>
        <dbReference type="ChEBI" id="CHEBI:36264"/>
    </ligand>
</feature>
<dbReference type="InterPro" id="IPR050682">
    <property type="entry name" value="ModA/WtpA"/>
</dbReference>
<dbReference type="PATRIC" id="fig|1590042.3.peg.1359"/>
<evidence type="ECO:0000256" key="4">
    <source>
        <dbReference type="PIRSR" id="PIRSR004846-1"/>
    </source>
</evidence>
<sequence length="258" mass="29186">MNCPKILIWLLFFFFSSVNANTAHQTVQIALSASIKAPLESICEKFEEATKFKCKIISASTGHLYAHVMHGVQYDLLVSSDETYSQALINAERAQSDNRFILAVGRLVLWSADKSFSKDQLKQKLMDDNTAIAIANPSTTPYGLAAKEILQGYNIWHRMQGRIVFGLNLRQTFRLIEEQQAPLGFVALSQLSEQDRKNKNFWEPDPNSYHPVLHEVLVLKPLVKKSATEAFLNFMQSKDSCSVLRAAGYECWTEYSSI</sequence>
<evidence type="ECO:0000256" key="2">
    <source>
        <dbReference type="ARBA" id="ARBA00022723"/>
    </source>
</evidence>
<dbReference type="OrthoDB" id="9785015at2"/>
<dbReference type="PANTHER" id="PTHR30632:SF14">
    <property type="entry name" value="TUNGSTATE_MOLYBDATE_CHROMATE-BINDING PROTEIN MODA"/>
    <property type="match status" value="1"/>
</dbReference>
<dbReference type="GO" id="GO:0046872">
    <property type="term" value="F:metal ion binding"/>
    <property type="evidence" value="ECO:0007669"/>
    <property type="project" value="UniProtKB-KW"/>
</dbReference>
<protein>
    <submittedName>
        <fullName evidence="7">Molybdate ABC transporter substrate-binding protein</fullName>
    </submittedName>
    <submittedName>
        <fullName evidence="6">Molybdate-binding periplasmic protein</fullName>
    </submittedName>
</protein>
<feature type="binding site" evidence="4">
    <location>
        <position position="61"/>
    </location>
    <ligand>
        <name>molybdate</name>
        <dbReference type="ChEBI" id="CHEBI:36264"/>
    </ligand>
</feature>
<keyword evidence="3 5" id="KW-0732">Signal</keyword>
<keyword evidence="4" id="KW-0500">Molybdenum</keyword>
<keyword evidence="8" id="KW-1185">Reference proteome</keyword>